<dbReference type="Proteomes" id="UP000557566">
    <property type="component" value="Unassembled WGS sequence"/>
</dbReference>
<proteinExistence type="predicted"/>
<evidence type="ECO:0000313" key="3">
    <source>
        <dbReference type="Proteomes" id="UP000557566"/>
    </source>
</evidence>
<comment type="caution">
    <text evidence="2">The sequence shown here is derived from an EMBL/GenBank/DDBJ whole genome shotgun (WGS) entry which is preliminary data.</text>
</comment>
<organism evidence="2 3">
    <name type="scientific">Ophiocordyceps sinensis</name>
    <dbReference type="NCBI Taxonomy" id="72228"/>
    <lineage>
        <taxon>Eukaryota</taxon>
        <taxon>Fungi</taxon>
        <taxon>Dikarya</taxon>
        <taxon>Ascomycota</taxon>
        <taxon>Pezizomycotina</taxon>
        <taxon>Sordariomycetes</taxon>
        <taxon>Hypocreomycetidae</taxon>
        <taxon>Hypocreales</taxon>
        <taxon>Ophiocordycipitaceae</taxon>
        <taxon>Ophiocordyceps</taxon>
    </lineage>
</organism>
<sequence length="376" mass="39875">MEVSNPKRVLAVSLADEANHLRRVIRDLSGSAPSPVSTSLAGTTHHVALDTRYYKASVPVWLDLVASPAEWAESFLSDEASEVLAVLGGLVVVFALPAPGAPADALRLLIRHVGRVVNAALGGWEWEGVRLAVGVGEAGADDWDELCAEAGLEFVQVGPGRQTQSGLNEFGERTGMARVKEALEANDWAQPDSPPFSDFGDFEAGSDGHPEISDADLDPENLDFGFDRADFEWLRKAIWSAGQQDSPPAENAGASSIREMIASDDAQDGDGACGKGTGPAPGLDGDDDAGVVHDDEVVKLERMIRKLQAVREAGAGLGEAQRDGDDDAGVVHDDEVVKLERMMRKLQAVREAGAGLGEAQRKKMAAHAVAEAMREL</sequence>
<protein>
    <recommendedName>
        <fullName evidence="4">Alpha and gamma adaptin binding protein p34</fullName>
    </recommendedName>
</protein>
<name>A0A8H4LWV4_9HYPO</name>
<dbReference type="AlphaFoldDB" id="A0A8H4LWV4"/>
<dbReference type="EMBL" id="JAAVMX010000007">
    <property type="protein sequence ID" value="KAF4506686.1"/>
    <property type="molecule type" value="Genomic_DNA"/>
</dbReference>
<accession>A0A8H4LWV4</accession>
<dbReference type="OrthoDB" id="10261384at2759"/>
<dbReference type="Gene3D" id="3.40.50.11960">
    <property type="match status" value="1"/>
</dbReference>
<feature type="region of interest" description="Disordered" evidence="1">
    <location>
        <begin position="265"/>
        <end position="290"/>
    </location>
</feature>
<dbReference type="PANTHER" id="PTHR28043">
    <property type="entry name" value="INCREASED RECOMBINATION CENTERS PROTEIN 6"/>
    <property type="match status" value="1"/>
</dbReference>
<reference evidence="2 3" key="1">
    <citation type="journal article" date="2020" name="Genome Biol. Evol.">
        <title>A new high-quality draft genome assembly of the Chinese cordyceps Ophiocordyceps sinensis.</title>
        <authorList>
            <person name="Shu R."/>
            <person name="Zhang J."/>
            <person name="Meng Q."/>
            <person name="Zhang H."/>
            <person name="Zhou G."/>
            <person name="Li M."/>
            <person name="Wu P."/>
            <person name="Zhao Y."/>
            <person name="Chen C."/>
            <person name="Qin Q."/>
        </authorList>
    </citation>
    <scope>NUCLEOTIDE SEQUENCE [LARGE SCALE GENOMIC DNA]</scope>
    <source>
        <strain evidence="2 3">IOZ07</strain>
    </source>
</reference>
<dbReference type="InterPro" id="IPR034627">
    <property type="entry name" value="Irc6"/>
</dbReference>
<gene>
    <name evidence="2" type="ORF">G6O67_006745</name>
</gene>
<dbReference type="GO" id="GO:0016192">
    <property type="term" value="P:vesicle-mediated transport"/>
    <property type="evidence" value="ECO:0007669"/>
    <property type="project" value="InterPro"/>
</dbReference>
<evidence type="ECO:0000313" key="2">
    <source>
        <dbReference type="EMBL" id="KAF4506686.1"/>
    </source>
</evidence>
<evidence type="ECO:0000256" key="1">
    <source>
        <dbReference type="SAM" id="MobiDB-lite"/>
    </source>
</evidence>
<evidence type="ECO:0008006" key="4">
    <source>
        <dbReference type="Google" id="ProtNLM"/>
    </source>
</evidence>
<dbReference type="PANTHER" id="PTHR28043:SF1">
    <property type="entry name" value="INCREASED RECOMBINATION CENTERS PROTEIN 6"/>
    <property type="match status" value="1"/>
</dbReference>
<keyword evidence="3" id="KW-1185">Reference proteome</keyword>
<dbReference type="GO" id="GO:0030674">
    <property type="term" value="F:protein-macromolecule adaptor activity"/>
    <property type="evidence" value="ECO:0007669"/>
    <property type="project" value="TreeGrafter"/>
</dbReference>